<sequence>MDPTSRDAKCFARVSEFAPKLVGAPNDCNGGLDGIHEAKLLLIP</sequence>
<proteinExistence type="predicted"/>
<dbReference type="EMBL" id="AFAR01000294">
    <property type="protein sequence ID" value="EGF24321.1"/>
    <property type="molecule type" value="Genomic_DNA"/>
</dbReference>
<name>F2B154_RHOBT</name>
<protein>
    <submittedName>
        <fullName evidence="1">Uncharacterized protein</fullName>
    </submittedName>
</protein>
<evidence type="ECO:0000313" key="2">
    <source>
        <dbReference type="Proteomes" id="UP000006222"/>
    </source>
</evidence>
<comment type="caution">
    <text evidence="1">The sequence shown here is derived from an EMBL/GenBank/DDBJ whole genome shotgun (WGS) entry which is preliminary data.</text>
</comment>
<dbReference type="Proteomes" id="UP000006222">
    <property type="component" value="Unassembled WGS sequence"/>
</dbReference>
<evidence type="ECO:0000313" key="1">
    <source>
        <dbReference type="EMBL" id="EGF24321.1"/>
    </source>
</evidence>
<dbReference type="AlphaFoldDB" id="F2B154"/>
<dbReference type="PATRIC" id="fig|991778.3.peg.6056"/>
<gene>
    <name evidence="1" type="ORF">RBWH47_00042</name>
</gene>
<accession>F2B154</accession>
<organism evidence="1 2">
    <name type="scientific">Rhodopirellula baltica WH47</name>
    <dbReference type="NCBI Taxonomy" id="991778"/>
    <lineage>
        <taxon>Bacteria</taxon>
        <taxon>Pseudomonadati</taxon>
        <taxon>Planctomycetota</taxon>
        <taxon>Planctomycetia</taxon>
        <taxon>Pirellulales</taxon>
        <taxon>Pirellulaceae</taxon>
        <taxon>Rhodopirellula</taxon>
    </lineage>
</organism>
<reference evidence="1 2" key="1">
    <citation type="journal article" date="2013" name="Mar. Genomics">
        <title>Expression of sulfatases in Rhodopirellula baltica and the diversity of sulfatases in the genus Rhodopirellula.</title>
        <authorList>
            <person name="Wegner C.E."/>
            <person name="Richter-Heitmann T."/>
            <person name="Klindworth A."/>
            <person name="Klockow C."/>
            <person name="Richter M."/>
            <person name="Achstetter T."/>
            <person name="Glockner F.O."/>
            <person name="Harder J."/>
        </authorList>
    </citation>
    <scope>NUCLEOTIDE SEQUENCE [LARGE SCALE GENOMIC DNA]</scope>
    <source>
        <strain evidence="1 2">WH47</strain>
    </source>
</reference>